<dbReference type="InterPro" id="IPR048469">
    <property type="entry name" value="YchJ-like_M"/>
</dbReference>
<keyword evidence="3" id="KW-1185">Reference proteome</keyword>
<evidence type="ECO:0000313" key="3">
    <source>
        <dbReference type="Proteomes" id="UP000244906"/>
    </source>
</evidence>
<evidence type="ECO:0000259" key="1">
    <source>
        <dbReference type="Pfam" id="PF17775"/>
    </source>
</evidence>
<dbReference type="InterPro" id="IPR004027">
    <property type="entry name" value="SEC_C_motif"/>
</dbReference>
<gene>
    <name evidence="2" type="ORF">DC094_11180</name>
</gene>
<dbReference type="SUPFAM" id="SSF54427">
    <property type="entry name" value="NTF2-like"/>
    <property type="match status" value="1"/>
</dbReference>
<comment type="caution">
    <text evidence="2">The sequence shown here is derived from an EMBL/GenBank/DDBJ whole genome shotgun (WGS) entry which is preliminary data.</text>
</comment>
<dbReference type="PANTHER" id="PTHR33747">
    <property type="entry name" value="UPF0225 PROTEIN SCO1677"/>
    <property type="match status" value="1"/>
</dbReference>
<sequence length="162" mass="18334">MSQCPCGSSRQLEQCCLPFIKGEQQPQTAEQLMRSRYSAYTLVEVDYLIDTVCADKKHEHTAEAIKQWAEASEWLALEIIECQGGGADDSEGTVEFMATYKEDGTPRHHHELAQFRKDDGQWKFFDGLPAKPRQIKRDEPKVGRNDPCSCGSGKKFKKCCGR</sequence>
<dbReference type="Proteomes" id="UP000244906">
    <property type="component" value="Unassembled WGS sequence"/>
</dbReference>
<dbReference type="PANTHER" id="PTHR33747:SF1">
    <property type="entry name" value="ADENYLATE CYCLASE-ASSOCIATED CAP C-TERMINAL DOMAIN-CONTAINING PROTEIN"/>
    <property type="match status" value="1"/>
</dbReference>
<dbReference type="RefSeq" id="WP_116687198.1">
    <property type="nucleotide sequence ID" value="NZ_CAWNYD010000004.1"/>
</dbReference>
<dbReference type="Pfam" id="PF02810">
    <property type="entry name" value="SEC-C"/>
    <property type="match status" value="1"/>
</dbReference>
<dbReference type="NCBIfam" id="NF002486">
    <property type="entry name" value="PRK01752.1"/>
    <property type="match status" value="1"/>
</dbReference>
<evidence type="ECO:0000313" key="2">
    <source>
        <dbReference type="EMBL" id="PVZ68813.1"/>
    </source>
</evidence>
<feature type="domain" description="YchJ-like middle NTF2-like" evidence="1">
    <location>
        <begin position="28"/>
        <end position="127"/>
    </location>
</feature>
<organism evidence="2 3">
    <name type="scientific">Pelagibaculum spongiae</name>
    <dbReference type="NCBI Taxonomy" id="2080658"/>
    <lineage>
        <taxon>Bacteria</taxon>
        <taxon>Pseudomonadati</taxon>
        <taxon>Pseudomonadota</taxon>
        <taxon>Gammaproteobacteria</taxon>
        <taxon>Oceanospirillales</taxon>
        <taxon>Pelagibaculum</taxon>
    </lineage>
</organism>
<dbReference type="OrthoDB" id="21421at2"/>
<dbReference type="NCBIfam" id="NF002449">
    <property type="entry name" value="PRK01617.1"/>
    <property type="match status" value="1"/>
</dbReference>
<reference evidence="2 3" key="1">
    <citation type="submission" date="2018-04" db="EMBL/GenBank/DDBJ databases">
        <title>Thalassorhabdus spongiae gen. nov., sp. nov., isolated from a marine sponge in South-West Iceland.</title>
        <authorList>
            <person name="Knobloch S."/>
            <person name="Daussin A."/>
            <person name="Johannsson R."/>
            <person name="Marteinsson V.T."/>
        </authorList>
    </citation>
    <scope>NUCLEOTIDE SEQUENCE [LARGE SCALE GENOMIC DNA]</scope>
    <source>
        <strain evidence="2 3">Hp12</strain>
    </source>
</reference>
<dbReference type="SUPFAM" id="SSF103642">
    <property type="entry name" value="Sec-C motif"/>
    <property type="match status" value="1"/>
</dbReference>
<accession>A0A2V1GV43</accession>
<dbReference type="Pfam" id="PF17775">
    <property type="entry name" value="YchJ_M-like"/>
    <property type="match status" value="1"/>
</dbReference>
<dbReference type="AlphaFoldDB" id="A0A2V1GV43"/>
<protein>
    <recommendedName>
        <fullName evidence="1">YchJ-like middle NTF2-like domain-containing protein</fullName>
    </recommendedName>
</protein>
<dbReference type="Gene3D" id="3.10.450.50">
    <property type="match status" value="1"/>
</dbReference>
<dbReference type="EMBL" id="QDDL01000004">
    <property type="protein sequence ID" value="PVZ68813.1"/>
    <property type="molecule type" value="Genomic_DNA"/>
</dbReference>
<dbReference type="InterPro" id="IPR032710">
    <property type="entry name" value="NTF2-like_dom_sf"/>
</dbReference>
<proteinExistence type="predicted"/>
<name>A0A2V1GV43_9GAMM</name>